<dbReference type="Pfam" id="PF01546">
    <property type="entry name" value="Peptidase_M20"/>
    <property type="match status" value="1"/>
</dbReference>
<evidence type="ECO:0000259" key="3">
    <source>
        <dbReference type="Pfam" id="PF07687"/>
    </source>
</evidence>
<feature type="domain" description="Peptidase M20 dimerisation" evidence="3">
    <location>
        <begin position="210"/>
        <end position="312"/>
    </location>
</feature>
<comment type="similarity">
    <text evidence="1">Belongs to the peptidase M20 family.</text>
</comment>
<dbReference type="CDD" id="cd03884">
    <property type="entry name" value="M20_bAS"/>
    <property type="match status" value="1"/>
</dbReference>
<protein>
    <submittedName>
        <fullName evidence="4">N-carbamoyl-L-amino-acid hydrolase</fullName>
        <ecNumber evidence="4">3.5.1.87</ecNumber>
    </submittedName>
</protein>
<dbReference type="Pfam" id="PF07687">
    <property type="entry name" value="M20_dimer"/>
    <property type="match status" value="1"/>
</dbReference>
<dbReference type="PIRSF" id="PIRSF001235">
    <property type="entry name" value="Amidase_carbamoylase"/>
    <property type="match status" value="1"/>
</dbReference>
<dbReference type="NCBIfam" id="NF006771">
    <property type="entry name" value="PRK09290.1-5"/>
    <property type="match status" value="1"/>
</dbReference>
<gene>
    <name evidence="4" type="ORF">J3R73_004287</name>
</gene>
<dbReference type="InterPro" id="IPR036264">
    <property type="entry name" value="Bact_exopeptidase_dim_dom"/>
</dbReference>
<dbReference type="EC" id="3.5.1.87" evidence="4"/>
<keyword evidence="5" id="KW-1185">Reference proteome</keyword>
<evidence type="ECO:0000313" key="5">
    <source>
        <dbReference type="Proteomes" id="UP001237448"/>
    </source>
</evidence>
<evidence type="ECO:0000256" key="1">
    <source>
        <dbReference type="ARBA" id="ARBA00006153"/>
    </source>
</evidence>
<keyword evidence="2 4" id="KW-0378">Hydrolase</keyword>
<dbReference type="NCBIfam" id="NF006769">
    <property type="entry name" value="PRK09290.1-3"/>
    <property type="match status" value="1"/>
</dbReference>
<dbReference type="RefSeq" id="WP_307431623.1">
    <property type="nucleotide sequence ID" value="NZ_JAUSVK010000001.1"/>
</dbReference>
<evidence type="ECO:0000313" key="4">
    <source>
        <dbReference type="EMBL" id="MDQ0394495.1"/>
    </source>
</evidence>
<organism evidence="4 5">
    <name type="scientific">Labrys monachus</name>
    <dbReference type="NCBI Taxonomy" id="217067"/>
    <lineage>
        <taxon>Bacteria</taxon>
        <taxon>Pseudomonadati</taxon>
        <taxon>Pseudomonadota</taxon>
        <taxon>Alphaproteobacteria</taxon>
        <taxon>Hyphomicrobiales</taxon>
        <taxon>Xanthobacteraceae</taxon>
        <taxon>Labrys</taxon>
    </lineage>
</organism>
<evidence type="ECO:0000256" key="2">
    <source>
        <dbReference type="ARBA" id="ARBA00022801"/>
    </source>
</evidence>
<dbReference type="NCBIfam" id="NF009527">
    <property type="entry name" value="PRK12891.1"/>
    <property type="match status" value="1"/>
</dbReference>
<sequence>MLTNLNINPQRLWDSLMETAKFGGTAKGGIRRLTLSDEDKQVRDWFKAQCEAIGCTVSIDEIGNMFARRPGRDNGLPPIAMGSHLDTQPTGGKFDGVLGVLGALEAMRTLHEQGYETNAPVEIVNWTNEEGSRFAPAMLASGVFAGAFTAQYANERTDRDGKSFGEELERIGYRGEEKVGAHKFGAMFELHIEQGPILEDEKKMIGVVTGVQGMRWYEVTVTGQDAHTGATPMYLRKNALVGAARIIEAVDAIGHRHQPGVATVGLIENKPNSRNVVPGEVFFTIDLRHPDEQALDAMEKEFRAALEVTLPPMKLAYEEKLIWNSPAVKFAPELIACVRHGAETAGYAMREMVSGAGHDAAYIARVAPTTMIFVPCEGGLSHNEAESTSFDECAAGAQVLLNAVIEHDRRLAG</sequence>
<dbReference type="SUPFAM" id="SSF55031">
    <property type="entry name" value="Bacterial exopeptidase dimerisation domain"/>
    <property type="match status" value="1"/>
</dbReference>
<comment type="caution">
    <text evidence="4">The sequence shown here is derived from an EMBL/GenBank/DDBJ whole genome shotgun (WGS) entry which is preliminary data.</text>
</comment>
<proteinExistence type="inferred from homology"/>
<dbReference type="PANTHER" id="PTHR32494:SF5">
    <property type="entry name" value="ALLANTOATE AMIDOHYDROLASE"/>
    <property type="match status" value="1"/>
</dbReference>
<dbReference type="GO" id="GO:0050538">
    <property type="term" value="F:N-carbamoyl-L-amino-acid hydrolase activity"/>
    <property type="evidence" value="ECO:0007669"/>
    <property type="project" value="UniProtKB-EC"/>
</dbReference>
<dbReference type="InterPro" id="IPR010158">
    <property type="entry name" value="Amidase_Cbmase"/>
</dbReference>
<dbReference type="NCBIfam" id="TIGR01879">
    <property type="entry name" value="hydantase"/>
    <property type="match status" value="1"/>
</dbReference>
<reference evidence="4 5" key="1">
    <citation type="submission" date="2023-07" db="EMBL/GenBank/DDBJ databases">
        <title>Genomic Encyclopedia of Type Strains, Phase IV (KMG-IV): sequencing the most valuable type-strain genomes for metagenomic binning, comparative biology and taxonomic classification.</title>
        <authorList>
            <person name="Goeker M."/>
        </authorList>
    </citation>
    <scope>NUCLEOTIDE SEQUENCE [LARGE SCALE GENOMIC DNA]</scope>
    <source>
        <strain evidence="4 5">DSM 5896</strain>
    </source>
</reference>
<accession>A0ABU0FIQ4</accession>
<dbReference type="PANTHER" id="PTHR32494">
    <property type="entry name" value="ALLANTOATE DEIMINASE-RELATED"/>
    <property type="match status" value="1"/>
</dbReference>
<dbReference type="Gene3D" id="3.30.70.360">
    <property type="match status" value="1"/>
</dbReference>
<dbReference type="SUPFAM" id="SSF53187">
    <property type="entry name" value="Zn-dependent exopeptidases"/>
    <property type="match status" value="1"/>
</dbReference>
<dbReference type="EMBL" id="JAUSVK010000001">
    <property type="protein sequence ID" value="MDQ0394495.1"/>
    <property type="molecule type" value="Genomic_DNA"/>
</dbReference>
<dbReference type="Proteomes" id="UP001237448">
    <property type="component" value="Unassembled WGS sequence"/>
</dbReference>
<dbReference type="InterPro" id="IPR011650">
    <property type="entry name" value="Peptidase_M20_dimer"/>
</dbReference>
<dbReference type="InterPro" id="IPR002933">
    <property type="entry name" value="Peptidase_M20"/>
</dbReference>
<name>A0ABU0FIQ4_9HYPH</name>
<dbReference type="Gene3D" id="3.40.630.10">
    <property type="entry name" value="Zn peptidases"/>
    <property type="match status" value="1"/>
</dbReference>